<accession>A0A6I1EPT2</accession>
<sequence length="336" mass="35747">MTEKLPKVRLLTCGGTIVSSGESASQMTGYRLKDFSVDALLAAVPGLADVARIDVREVARIDSMSMTSAVWKDLGRAVAEADADPEIDGIVVTHGTDTMEETAWFTHLTMKTAKPVVFTGAMRPSTALSADGPLNLYNAVRIAVDPEARGRGVLVALNDVIYGARAAMKVNPTNAAAFGGLAEGPFGIVSGDAVVWLGRPEKPFGAETPFRLETYSHPKRLPRVDILYSHADDDGMLVRAAVEAGAEAIVHAGTGNGSIHAETEKALAEAAERGVFIIRASRVPGGCVTPGLAEWQERGYIPSGTLSPQKARILAMLALVTFGWNPEKMKEAFERF</sequence>
<dbReference type="InterPro" id="IPR027475">
    <property type="entry name" value="Asparaginase/glutaminase_AS2"/>
</dbReference>
<evidence type="ECO:0000313" key="9">
    <source>
        <dbReference type="EMBL" id="KAB7662616.1"/>
    </source>
</evidence>
<dbReference type="Pfam" id="PF17763">
    <property type="entry name" value="Asparaginase_C"/>
    <property type="match status" value="1"/>
</dbReference>
<dbReference type="NCBIfam" id="TIGR00520">
    <property type="entry name" value="asnASE_II"/>
    <property type="match status" value="1"/>
</dbReference>
<dbReference type="InterPro" id="IPR040919">
    <property type="entry name" value="Asparaginase_C"/>
</dbReference>
<comment type="caution">
    <text evidence="9">The sequence shown here is derived from an EMBL/GenBank/DDBJ whole genome shotgun (WGS) entry which is preliminary data.</text>
</comment>
<dbReference type="SFLD" id="SFLDS00057">
    <property type="entry name" value="Glutaminase/Asparaginase"/>
    <property type="match status" value="1"/>
</dbReference>
<evidence type="ECO:0000256" key="5">
    <source>
        <dbReference type="PROSITE-ProRule" id="PRU10100"/>
    </source>
</evidence>
<dbReference type="SUPFAM" id="SSF53774">
    <property type="entry name" value="Glutaminase/Asparaginase"/>
    <property type="match status" value="1"/>
</dbReference>
<dbReference type="PIRSF" id="PIRSF001220">
    <property type="entry name" value="L-ASNase_gatD"/>
    <property type="match status" value="1"/>
</dbReference>
<evidence type="ECO:0000259" key="7">
    <source>
        <dbReference type="Pfam" id="PF00710"/>
    </source>
</evidence>
<dbReference type="PROSITE" id="PS00917">
    <property type="entry name" value="ASN_GLN_ASE_2"/>
    <property type="match status" value="1"/>
</dbReference>
<feature type="active site" description="O-isoaspartyl threonine intermediate" evidence="3">
    <location>
        <position position="16"/>
    </location>
</feature>
<evidence type="ECO:0000256" key="6">
    <source>
        <dbReference type="RuleBase" id="RU004456"/>
    </source>
</evidence>
<evidence type="ECO:0000256" key="2">
    <source>
        <dbReference type="ARBA" id="ARBA00022801"/>
    </source>
</evidence>
<organism evidence="9 10">
    <name type="scientific">Sutterella seckii</name>
    <dbReference type="NCBI Taxonomy" id="1944635"/>
    <lineage>
        <taxon>Bacteria</taxon>
        <taxon>Pseudomonadati</taxon>
        <taxon>Pseudomonadota</taxon>
        <taxon>Betaproteobacteria</taxon>
        <taxon>Burkholderiales</taxon>
        <taxon>Sutterellaceae</taxon>
        <taxon>Sutterella</taxon>
    </lineage>
</organism>
<feature type="binding site" evidence="4">
    <location>
        <position position="63"/>
    </location>
    <ligand>
        <name>substrate</name>
    </ligand>
</feature>
<dbReference type="AlphaFoldDB" id="A0A6I1EPT2"/>
<dbReference type="InterPro" id="IPR006034">
    <property type="entry name" value="Asparaginase/glutaminase-like"/>
</dbReference>
<feature type="domain" description="L-asparaginase N-terminal" evidence="7">
    <location>
        <begin position="7"/>
        <end position="199"/>
    </location>
</feature>
<dbReference type="PIRSF" id="PIRSF500176">
    <property type="entry name" value="L_ASNase"/>
    <property type="match status" value="1"/>
</dbReference>
<dbReference type="PROSITE" id="PS51732">
    <property type="entry name" value="ASN_GLN_ASE_3"/>
    <property type="match status" value="1"/>
</dbReference>
<dbReference type="EMBL" id="WEHX01000006">
    <property type="protein sequence ID" value="KAB7662616.1"/>
    <property type="molecule type" value="Genomic_DNA"/>
</dbReference>
<dbReference type="CDD" id="cd08964">
    <property type="entry name" value="L-asparaginase_II"/>
    <property type="match status" value="1"/>
</dbReference>
<dbReference type="GO" id="GO:0004067">
    <property type="term" value="F:asparaginase activity"/>
    <property type="evidence" value="ECO:0007669"/>
    <property type="project" value="UniProtKB-UniRule"/>
</dbReference>
<dbReference type="Pfam" id="PF00710">
    <property type="entry name" value="Asparaginase"/>
    <property type="match status" value="1"/>
</dbReference>
<dbReference type="FunFam" id="3.40.50.1170:FF:000001">
    <property type="entry name" value="L-asparaginase 2"/>
    <property type="match status" value="1"/>
</dbReference>
<evidence type="ECO:0000256" key="1">
    <source>
        <dbReference type="ARBA" id="ARBA00010518"/>
    </source>
</evidence>
<dbReference type="InterPro" id="IPR027474">
    <property type="entry name" value="L-asparaginase_N"/>
</dbReference>
<keyword evidence="2" id="KW-0378">Hydrolase</keyword>
<dbReference type="Gene3D" id="3.40.50.40">
    <property type="match status" value="1"/>
</dbReference>
<dbReference type="GO" id="GO:0006528">
    <property type="term" value="P:asparagine metabolic process"/>
    <property type="evidence" value="ECO:0007669"/>
    <property type="project" value="InterPro"/>
</dbReference>
<reference evidence="9 10" key="1">
    <citation type="submission" date="2019-10" db="EMBL/GenBank/DDBJ databases">
        <title>Genome diversity of Sutterella seckii.</title>
        <authorList>
            <person name="Chaplin A.V."/>
            <person name="Sokolova S.R."/>
            <person name="Mosin K.A."/>
            <person name="Ivanova E.L."/>
            <person name="Kochetkova T.O."/>
            <person name="Goltsov A.Y."/>
            <person name="Trofimov D.Y."/>
            <person name="Efimov B.A."/>
        </authorList>
    </citation>
    <scope>NUCLEOTIDE SEQUENCE [LARGE SCALE GENOMIC DNA]</scope>
    <source>
        <strain evidence="9 10">ASD393</strain>
    </source>
</reference>
<dbReference type="InterPro" id="IPR004550">
    <property type="entry name" value="AsnASE_II"/>
</dbReference>
<dbReference type="SMART" id="SM00870">
    <property type="entry name" value="Asparaginase"/>
    <property type="match status" value="1"/>
</dbReference>
<dbReference type="PANTHER" id="PTHR11707">
    <property type="entry name" value="L-ASPARAGINASE"/>
    <property type="match status" value="1"/>
</dbReference>
<evidence type="ECO:0000259" key="8">
    <source>
        <dbReference type="Pfam" id="PF17763"/>
    </source>
</evidence>
<name>A0A6I1EPT2_9BURK</name>
<dbReference type="PRINTS" id="PR00139">
    <property type="entry name" value="ASNGLNASE"/>
</dbReference>
<feature type="domain" description="Asparaginase/glutaminase C-terminal" evidence="8">
    <location>
        <begin position="223"/>
        <end position="333"/>
    </location>
</feature>
<evidence type="ECO:0000256" key="4">
    <source>
        <dbReference type="PIRSR" id="PIRSR001220-2"/>
    </source>
</evidence>
<dbReference type="PANTHER" id="PTHR11707:SF28">
    <property type="entry name" value="60 KDA LYSOPHOSPHOLIPASE"/>
    <property type="match status" value="1"/>
</dbReference>
<dbReference type="InterPro" id="IPR027473">
    <property type="entry name" value="L-asparaginase_C"/>
</dbReference>
<dbReference type="RefSeq" id="WP_152157608.1">
    <property type="nucleotide sequence ID" value="NZ_WEHX01000006.1"/>
</dbReference>
<dbReference type="Gene3D" id="3.40.50.1170">
    <property type="entry name" value="L-asparaginase, N-terminal domain"/>
    <property type="match status" value="1"/>
</dbReference>
<dbReference type="Proteomes" id="UP000430564">
    <property type="component" value="Unassembled WGS sequence"/>
</dbReference>
<evidence type="ECO:0000313" key="10">
    <source>
        <dbReference type="Proteomes" id="UP000430564"/>
    </source>
</evidence>
<dbReference type="InterPro" id="IPR037152">
    <property type="entry name" value="L-asparaginase_N_sf"/>
</dbReference>
<comment type="similarity">
    <text evidence="1 6">Belongs to the asparaginase 1 family.</text>
</comment>
<feature type="active site" evidence="5">
    <location>
        <position position="96"/>
    </location>
</feature>
<proteinExistence type="inferred from homology"/>
<gene>
    <name evidence="9" type="ORF">GBM95_02345</name>
</gene>
<dbReference type="InterPro" id="IPR036152">
    <property type="entry name" value="Asp/glu_Ase-like_sf"/>
</dbReference>
<evidence type="ECO:0000256" key="3">
    <source>
        <dbReference type="PIRSR" id="PIRSR001220-1"/>
    </source>
</evidence>
<dbReference type="OrthoDB" id="9788068at2"/>
<feature type="binding site" evidence="4">
    <location>
        <begin position="96"/>
        <end position="97"/>
    </location>
    <ligand>
        <name>substrate</name>
    </ligand>
</feature>
<protein>
    <submittedName>
        <fullName evidence="9">Asparaginase</fullName>
    </submittedName>
</protein>